<keyword evidence="9" id="KW-0739">Sodium transport</keyword>
<evidence type="ECO:0000256" key="10">
    <source>
        <dbReference type="SAM" id="Phobius"/>
    </source>
</evidence>
<dbReference type="PANTHER" id="PTHR10110">
    <property type="entry name" value="SODIUM/HYDROGEN EXCHANGER"/>
    <property type="match status" value="1"/>
</dbReference>
<evidence type="ECO:0000256" key="7">
    <source>
        <dbReference type="ARBA" id="ARBA00023065"/>
    </source>
</evidence>
<keyword evidence="2" id="KW-0813">Transport</keyword>
<dbReference type="Pfam" id="PF00999">
    <property type="entry name" value="Na_H_Exchanger"/>
    <property type="match status" value="1"/>
</dbReference>
<keyword evidence="5 10" id="KW-1133">Transmembrane helix</keyword>
<dbReference type="GO" id="GO:0015385">
    <property type="term" value="F:sodium:proton antiporter activity"/>
    <property type="evidence" value="ECO:0007669"/>
    <property type="project" value="InterPro"/>
</dbReference>
<feature type="transmembrane region" description="Helical" evidence="10">
    <location>
        <begin position="377"/>
        <end position="400"/>
    </location>
</feature>
<evidence type="ECO:0000256" key="2">
    <source>
        <dbReference type="ARBA" id="ARBA00022448"/>
    </source>
</evidence>
<dbReference type="GO" id="GO:0051453">
    <property type="term" value="P:regulation of intracellular pH"/>
    <property type="evidence" value="ECO:0007669"/>
    <property type="project" value="TreeGrafter"/>
</dbReference>
<keyword evidence="3" id="KW-1003">Cell membrane</keyword>
<dbReference type="Gene3D" id="6.10.140.1330">
    <property type="match status" value="1"/>
</dbReference>
<feature type="transmembrane region" description="Helical" evidence="10">
    <location>
        <begin position="179"/>
        <end position="201"/>
    </location>
</feature>
<dbReference type="InterPro" id="IPR018422">
    <property type="entry name" value="Cation/H_exchanger_CPA1"/>
</dbReference>
<sequence>MDALTILVALGLASVLLVGLGERLRLPWPALMVVLAAVGSLLPGTQQAPPISPDLILPLFLPPLLFAAAQRTSWAMFRRRWRAVVGLALLLTVVTIAAVAGTVVALVPGVSVAAAVAIAAAVAPPDPIAAEAVAGPLGIPRRIVSALQSEGLFNDAVAIVVFHAAVATLVSGSDVRPRVALDLVVGVVLAGLLGLAVAWVADWLTTHLTLVAARNALRLVLPFAVYLIAEELRVSGVIAVVVTALQMGSVQQVDAVEDRLTGKAFWDVVELLVTGVAFGLIGVELRYILDTSQAGLGRLLGTAALVCAVVVAVRAAWMALSLLAVRRSGRRWLAPRNGREAIVMTWCGMRGLATLALALAIPRALPDGTPVRGYDQLVVTAVAILVVTLLLPAFTLPALVRVLGVVKEGDEENLAEQRVARRAKEAAVAHLHSLEDVAELSEDEAATIRVDLARLDEALPGPAEEYPAEYAERVREALHRREVIERRRNGALAAARAEALRMRGEPGVDPEAVDAVLRELDLQTSHHYRGLES</sequence>
<feature type="transmembrane region" description="Helical" evidence="10">
    <location>
        <begin position="51"/>
        <end position="69"/>
    </location>
</feature>
<keyword evidence="13" id="KW-1185">Reference proteome</keyword>
<reference evidence="12 13" key="1">
    <citation type="submission" date="2019-10" db="EMBL/GenBank/DDBJ databases">
        <title>Georgenia wutianyii sp. nov. and Georgenia yuyongxinii sp. nov. isolated from plateau pika (Ochotona curzoniae) in the Qinghai-Tibet plateau of China.</title>
        <authorList>
            <person name="Tian Z."/>
        </authorList>
    </citation>
    <scope>NUCLEOTIDE SEQUENCE [LARGE SCALE GENOMIC DNA]</scope>
    <source>
        <strain evidence="12 13">JCM 15130</strain>
    </source>
</reference>
<evidence type="ECO:0000256" key="4">
    <source>
        <dbReference type="ARBA" id="ARBA00022692"/>
    </source>
</evidence>
<dbReference type="RefSeq" id="WP_152231895.1">
    <property type="nucleotide sequence ID" value="NZ_BAAAOT010000017.1"/>
</dbReference>
<evidence type="ECO:0000313" key="12">
    <source>
        <dbReference type="EMBL" id="MPV89197.1"/>
    </source>
</evidence>
<gene>
    <name evidence="12" type="ORF">GB882_11010</name>
</gene>
<proteinExistence type="predicted"/>
<dbReference type="GO" id="GO:0098719">
    <property type="term" value="P:sodium ion import across plasma membrane"/>
    <property type="evidence" value="ECO:0007669"/>
    <property type="project" value="TreeGrafter"/>
</dbReference>
<evidence type="ECO:0000256" key="6">
    <source>
        <dbReference type="ARBA" id="ARBA00023053"/>
    </source>
</evidence>
<dbReference type="InterPro" id="IPR006153">
    <property type="entry name" value="Cation/H_exchanger_TM"/>
</dbReference>
<name>A0A7J9UX52_9MICO</name>
<keyword evidence="4 10" id="KW-0812">Transmembrane</keyword>
<dbReference type="Proteomes" id="UP000429644">
    <property type="component" value="Unassembled WGS sequence"/>
</dbReference>
<evidence type="ECO:0000256" key="5">
    <source>
        <dbReference type="ARBA" id="ARBA00022989"/>
    </source>
</evidence>
<feature type="domain" description="Cation/H+ exchanger transmembrane" evidence="11">
    <location>
        <begin position="13"/>
        <end position="401"/>
    </location>
</feature>
<feature type="transmembrane region" description="Helical" evidence="10">
    <location>
        <begin position="346"/>
        <end position="365"/>
    </location>
</feature>
<dbReference type="GO" id="GO:0015386">
    <property type="term" value="F:potassium:proton antiporter activity"/>
    <property type="evidence" value="ECO:0007669"/>
    <property type="project" value="TreeGrafter"/>
</dbReference>
<feature type="transmembrane region" description="Helical" evidence="10">
    <location>
        <begin position="81"/>
        <end position="107"/>
    </location>
</feature>
<feature type="transmembrane region" description="Helical" evidence="10">
    <location>
        <begin position="265"/>
        <end position="283"/>
    </location>
</feature>
<feature type="transmembrane region" description="Helical" evidence="10">
    <location>
        <begin position="303"/>
        <end position="325"/>
    </location>
</feature>
<organism evidence="12 13">
    <name type="scientific">Georgenia ruanii</name>
    <dbReference type="NCBI Taxonomy" id="348442"/>
    <lineage>
        <taxon>Bacteria</taxon>
        <taxon>Bacillati</taxon>
        <taxon>Actinomycetota</taxon>
        <taxon>Actinomycetes</taxon>
        <taxon>Micrococcales</taxon>
        <taxon>Bogoriellaceae</taxon>
        <taxon>Georgenia</taxon>
    </lineage>
</organism>
<dbReference type="AlphaFoldDB" id="A0A7J9UX52"/>
<dbReference type="GO" id="GO:0005886">
    <property type="term" value="C:plasma membrane"/>
    <property type="evidence" value="ECO:0007669"/>
    <property type="project" value="UniProtKB-SubCell"/>
</dbReference>
<evidence type="ECO:0000256" key="3">
    <source>
        <dbReference type="ARBA" id="ARBA00022475"/>
    </source>
</evidence>
<protein>
    <submittedName>
        <fullName evidence="12">Na+/H+ antiporter</fullName>
    </submittedName>
</protein>
<feature type="transmembrane region" description="Helical" evidence="10">
    <location>
        <begin position="221"/>
        <end position="245"/>
    </location>
</feature>
<evidence type="ECO:0000256" key="1">
    <source>
        <dbReference type="ARBA" id="ARBA00004651"/>
    </source>
</evidence>
<keyword evidence="8 10" id="KW-0472">Membrane</keyword>
<dbReference type="OrthoDB" id="57886at2"/>
<comment type="caution">
    <text evidence="12">The sequence shown here is derived from an EMBL/GenBank/DDBJ whole genome shotgun (WGS) entry which is preliminary data.</text>
</comment>
<evidence type="ECO:0000256" key="9">
    <source>
        <dbReference type="ARBA" id="ARBA00023201"/>
    </source>
</evidence>
<keyword evidence="6" id="KW-0915">Sodium</keyword>
<comment type="subcellular location">
    <subcellularLocation>
        <location evidence="1">Cell membrane</location>
        <topology evidence="1">Multi-pass membrane protein</topology>
    </subcellularLocation>
</comment>
<accession>A0A7J9UX52</accession>
<dbReference type="EMBL" id="WHPD01002375">
    <property type="protein sequence ID" value="MPV89197.1"/>
    <property type="molecule type" value="Genomic_DNA"/>
</dbReference>
<evidence type="ECO:0000259" key="11">
    <source>
        <dbReference type="Pfam" id="PF00999"/>
    </source>
</evidence>
<dbReference type="PANTHER" id="PTHR10110:SF86">
    <property type="entry name" value="SODIUM_HYDROGEN EXCHANGER 7"/>
    <property type="match status" value="1"/>
</dbReference>
<evidence type="ECO:0000313" key="13">
    <source>
        <dbReference type="Proteomes" id="UP000429644"/>
    </source>
</evidence>
<keyword evidence="7" id="KW-0406">Ion transport</keyword>
<feature type="transmembrane region" description="Helical" evidence="10">
    <location>
        <begin position="152"/>
        <end position="172"/>
    </location>
</feature>
<evidence type="ECO:0000256" key="8">
    <source>
        <dbReference type="ARBA" id="ARBA00023136"/>
    </source>
</evidence>